<dbReference type="InterPro" id="IPR021225">
    <property type="entry name" value="Tlde1_dom"/>
</dbReference>
<proteinExistence type="predicted"/>
<sequence>MLIMRMSYNDLSKGGGEAKLHVYGLGTFSVFSGKAPIINNPNCTYVESSGAIPVGRYWVVDRPKGSLVNQARSAFLDRLNGSDHADWLALFNSQTMSDTTFVNGVSRGGFRLHPLRKDGSGYSEGCITFVYRPEFYQVRNFILRHKLAKVPGSRSGLLTYGFVDVQGESKFENCQVR</sequence>
<evidence type="ECO:0000313" key="2">
    <source>
        <dbReference type="EMBL" id="TXE33049.1"/>
    </source>
</evidence>
<gene>
    <name evidence="2" type="ORF">FOT63_03040</name>
</gene>
<comment type="caution">
    <text evidence="2">The sequence shown here is derived from an EMBL/GenBank/DDBJ whole genome shotgun (WGS) entry which is preliminary data.</text>
</comment>
<organism evidence="2 3">
    <name type="scientific">Serratia ureilytica</name>
    <dbReference type="NCBI Taxonomy" id="300181"/>
    <lineage>
        <taxon>Bacteria</taxon>
        <taxon>Pseudomonadati</taxon>
        <taxon>Pseudomonadota</taxon>
        <taxon>Gammaproteobacteria</taxon>
        <taxon>Enterobacterales</taxon>
        <taxon>Yersiniaceae</taxon>
        <taxon>Serratia</taxon>
    </lineage>
</organism>
<dbReference type="AlphaFoldDB" id="A0A9X9C6V5"/>
<dbReference type="Proteomes" id="UP000321307">
    <property type="component" value="Unassembled WGS sequence"/>
</dbReference>
<name>A0A9X9C6V5_9GAMM</name>
<evidence type="ECO:0000259" key="1">
    <source>
        <dbReference type="Pfam" id="PF10908"/>
    </source>
</evidence>
<feature type="domain" description="Tlde1" evidence="1">
    <location>
        <begin position="27"/>
        <end position="152"/>
    </location>
</feature>
<dbReference type="EMBL" id="VOUP01000001">
    <property type="protein sequence ID" value="TXE33049.1"/>
    <property type="molecule type" value="Genomic_DNA"/>
</dbReference>
<evidence type="ECO:0000313" key="3">
    <source>
        <dbReference type="Proteomes" id="UP000321307"/>
    </source>
</evidence>
<reference evidence="2 3" key="1">
    <citation type="submission" date="2019-07" db="EMBL/GenBank/DDBJ databases">
        <title>Serratia strains were isolated from fresh produce.</title>
        <authorList>
            <person name="Cho G.-S."/>
            <person name="Stein M."/>
            <person name="Lee W."/>
            <person name="Suh S.H."/>
            <person name="Franz C.M.A.P."/>
        </authorList>
    </citation>
    <scope>NUCLEOTIDE SEQUENCE [LARGE SCALE GENOMIC DNA]</scope>
    <source>
        <strain evidence="2 3">S17</strain>
    </source>
</reference>
<accession>A0A9X9C6V5</accession>
<protein>
    <submittedName>
        <fullName evidence="2">DUF2778 domain-containing protein</fullName>
    </submittedName>
</protein>
<dbReference type="Pfam" id="PF10908">
    <property type="entry name" value="Tlde1_dom"/>
    <property type="match status" value="1"/>
</dbReference>